<feature type="region of interest" description="Disordered" evidence="3">
    <location>
        <begin position="330"/>
        <end position="373"/>
    </location>
</feature>
<proteinExistence type="predicted"/>
<dbReference type="CDD" id="cd07920">
    <property type="entry name" value="Pumilio"/>
    <property type="match status" value="1"/>
</dbReference>
<name>A0A9P7VDQ3_9ASCO</name>
<dbReference type="PROSITE" id="PS50302">
    <property type="entry name" value="PUM"/>
    <property type="match status" value="7"/>
</dbReference>
<dbReference type="RefSeq" id="XP_043051830.1">
    <property type="nucleotide sequence ID" value="XM_043191153.1"/>
</dbReference>
<evidence type="ECO:0000313" key="5">
    <source>
        <dbReference type="EMBL" id="KAG7196285.1"/>
    </source>
</evidence>
<dbReference type="InterPro" id="IPR001313">
    <property type="entry name" value="Pumilio_RNA-bd_rpt"/>
</dbReference>
<dbReference type="InterPro" id="IPR033133">
    <property type="entry name" value="PUM-HD"/>
</dbReference>
<evidence type="ECO:0000256" key="2">
    <source>
        <dbReference type="PROSITE-ProRule" id="PRU00317"/>
    </source>
</evidence>
<feature type="repeat" description="Pumilio" evidence="2">
    <location>
        <begin position="513"/>
        <end position="548"/>
    </location>
</feature>
<dbReference type="FunFam" id="1.25.10.10:FF:000237">
    <property type="entry name" value="Pumilio homolog 9"/>
    <property type="match status" value="1"/>
</dbReference>
<dbReference type="Pfam" id="PF00806">
    <property type="entry name" value="PUF"/>
    <property type="match status" value="8"/>
</dbReference>
<dbReference type="Gene3D" id="1.25.10.10">
    <property type="entry name" value="Leucine-rich Repeat Variant"/>
    <property type="match status" value="1"/>
</dbReference>
<feature type="compositionally biased region" description="Low complexity" evidence="3">
    <location>
        <begin position="177"/>
        <end position="188"/>
    </location>
</feature>
<reference evidence="5" key="1">
    <citation type="submission" date="2021-03" db="EMBL/GenBank/DDBJ databases">
        <authorList>
            <person name="Palmer J.M."/>
        </authorList>
    </citation>
    <scope>NUCLEOTIDE SEQUENCE</scope>
    <source>
        <strain evidence="5">ARV_011</strain>
    </source>
</reference>
<feature type="region of interest" description="Disordered" evidence="3">
    <location>
        <begin position="44"/>
        <end position="136"/>
    </location>
</feature>
<feature type="region of interest" description="Disordered" evidence="3">
    <location>
        <begin position="153"/>
        <end position="212"/>
    </location>
</feature>
<dbReference type="SMART" id="SM00025">
    <property type="entry name" value="Pumilio"/>
    <property type="match status" value="8"/>
</dbReference>
<gene>
    <name evidence="5" type="ORF">KQ657_000300</name>
</gene>
<feature type="compositionally biased region" description="Polar residues" evidence="3">
    <location>
        <begin position="113"/>
        <end position="136"/>
    </location>
</feature>
<protein>
    <recommendedName>
        <fullName evidence="4">PUM-HD domain-containing protein</fullName>
    </recommendedName>
</protein>
<feature type="compositionally biased region" description="Polar residues" evidence="3">
    <location>
        <begin position="74"/>
        <end position="90"/>
    </location>
</feature>
<dbReference type="InterPro" id="IPR016024">
    <property type="entry name" value="ARM-type_fold"/>
</dbReference>
<evidence type="ECO:0000259" key="4">
    <source>
        <dbReference type="PROSITE" id="PS50303"/>
    </source>
</evidence>
<dbReference type="SUPFAM" id="SSF48371">
    <property type="entry name" value="ARM repeat"/>
    <property type="match status" value="1"/>
</dbReference>
<feature type="repeat" description="Pumilio" evidence="2">
    <location>
        <begin position="549"/>
        <end position="584"/>
    </location>
</feature>
<feature type="compositionally biased region" description="Basic and acidic residues" evidence="3">
    <location>
        <begin position="162"/>
        <end position="176"/>
    </location>
</feature>
<feature type="compositionally biased region" description="Basic residues" evidence="3">
    <location>
        <begin position="343"/>
        <end position="354"/>
    </location>
</feature>
<dbReference type="GO" id="GO:0010629">
    <property type="term" value="P:negative regulation of gene expression"/>
    <property type="evidence" value="ECO:0007669"/>
    <property type="project" value="UniProtKB-ARBA"/>
</dbReference>
<evidence type="ECO:0000256" key="3">
    <source>
        <dbReference type="SAM" id="MobiDB-lite"/>
    </source>
</evidence>
<evidence type="ECO:0000313" key="6">
    <source>
        <dbReference type="Proteomes" id="UP000790833"/>
    </source>
</evidence>
<dbReference type="PANTHER" id="PTHR12537">
    <property type="entry name" value="RNA BINDING PROTEIN PUMILIO-RELATED"/>
    <property type="match status" value="1"/>
</dbReference>
<dbReference type="GO" id="GO:0010608">
    <property type="term" value="P:post-transcriptional regulation of gene expression"/>
    <property type="evidence" value="ECO:0007669"/>
    <property type="project" value="TreeGrafter"/>
</dbReference>
<feature type="repeat" description="Pumilio" evidence="2">
    <location>
        <begin position="384"/>
        <end position="419"/>
    </location>
</feature>
<dbReference type="GeneID" id="66113674"/>
<keyword evidence="6" id="KW-1185">Reference proteome</keyword>
<feature type="repeat" description="Pumilio" evidence="2">
    <location>
        <begin position="440"/>
        <end position="475"/>
    </location>
</feature>
<dbReference type="AlphaFoldDB" id="A0A9P7VDQ3"/>
<evidence type="ECO:0000256" key="1">
    <source>
        <dbReference type="ARBA" id="ARBA00022737"/>
    </source>
</evidence>
<organism evidence="5 6">
    <name type="scientific">Scheffersomyces spartinae</name>
    <dbReference type="NCBI Taxonomy" id="45513"/>
    <lineage>
        <taxon>Eukaryota</taxon>
        <taxon>Fungi</taxon>
        <taxon>Dikarya</taxon>
        <taxon>Ascomycota</taxon>
        <taxon>Saccharomycotina</taxon>
        <taxon>Pichiomycetes</taxon>
        <taxon>Debaryomycetaceae</taxon>
        <taxon>Scheffersomyces</taxon>
    </lineage>
</organism>
<feature type="repeat" description="Pumilio" evidence="2">
    <location>
        <begin position="654"/>
        <end position="693"/>
    </location>
</feature>
<feature type="repeat" description="Pumilio" evidence="2">
    <location>
        <begin position="585"/>
        <end position="620"/>
    </location>
</feature>
<comment type="caution">
    <text evidence="5">The sequence shown here is derived from an EMBL/GenBank/DDBJ whole genome shotgun (WGS) entry which is preliminary data.</text>
</comment>
<dbReference type="GO" id="GO:0005737">
    <property type="term" value="C:cytoplasm"/>
    <property type="evidence" value="ECO:0007669"/>
    <property type="project" value="TreeGrafter"/>
</dbReference>
<dbReference type="InterPro" id="IPR033712">
    <property type="entry name" value="Pumilio_RNA-bd"/>
</dbReference>
<dbReference type="OrthoDB" id="668540at2759"/>
<accession>A0A9P7VDQ3</accession>
<dbReference type="InterPro" id="IPR011989">
    <property type="entry name" value="ARM-like"/>
</dbReference>
<dbReference type="PROSITE" id="PS50303">
    <property type="entry name" value="PUM_HD"/>
    <property type="match status" value="1"/>
</dbReference>
<dbReference type="GO" id="GO:0003729">
    <property type="term" value="F:mRNA binding"/>
    <property type="evidence" value="ECO:0007669"/>
    <property type="project" value="TreeGrafter"/>
</dbReference>
<feature type="repeat" description="Pumilio" evidence="2">
    <location>
        <begin position="476"/>
        <end position="512"/>
    </location>
</feature>
<keyword evidence="1" id="KW-0677">Repeat</keyword>
<dbReference type="EMBL" id="JAHMUF010000001">
    <property type="protein sequence ID" value="KAG7196285.1"/>
    <property type="molecule type" value="Genomic_DNA"/>
</dbReference>
<sequence>MNTDDLETSVAIEATANVDEVDDEEVLKASNLDIVGALNNLDLDEDFSIPVDSSDRDDPTAAGTAGTAGTVTTKNEQQTAVESSSSFHFTQSVPPPPPPHQMYSSHHMPPNQPGQFNAFGTNVTPNPNTWSPLNGTSGVYPPEVGINIQHLKLDPPATTTEPDAKDASNLENKQSDNDTTSTSKSNNKLQSPSTDNYLGGFPPFVNQRVPHSQFLNDGGGAFFGDNSHSNYMNGPAGQIHHHGYPVPPFGTAAATDANGKSSNYPMGGPPLWQRPMAQLNHSMLSNSGSNDSRGNINAGPESAMGGNINNSNHTNNNHSNYGGRFNRSHYDGSNNNTSNNYSNHHHNNNHHGGIRRNDLNSHRKMNNRRKGDDASKYVNARLEDFTGEIYSLCKDQHGCRFLQRQLDLGNELEQAGVNNSDINGQVSTTKEVAATMIFNEIYLRIIELMVDPFGNYLIQKLFENISTAQRTILVKNASPEFIRIALDPHGTRALQKLVECIDTKEESMLIIESLSPHIVTLSRDLNGNHVVQKCLQKLTPEDNQFIFETASMHCNEIATHRHGCCVLQRCLDHGNADQREQLSLKVAENATSLSLDPFGNYVVQYVLSRGDGASISIILDHIRANAIKLLLHKFGSNVIEKSLRINKLTESLISVLLENSDKFSDLLNDAYGNYVLQTSLDVANGRDLAKLANVLQPLLVNIKNTPHGRRILTKIQNVC</sequence>
<feature type="compositionally biased region" description="Low complexity" evidence="3">
    <location>
        <begin position="333"/>
        <end position="342"/>
    </location>
</feature>
<dbReference type="Proteomes" id="UP000790833">
    <property type="component" value="Unassembled WGS sequence"/>
</dbReference>
<feature type="domain" description="PUM-HD" evidence="4">
    <location>
        <begin position="360"/>
        <end position="719"/>
    </location>
</feature>
<feature type="compositionally biased region" description="Low complexity" evidence="3">
    <location>
        <begin position="60"/>
        <end position="73"/>
    </location>
</feature>
<dbReference type="PANTHER" id="PTHR12537:SF13">
    <property type="entry name" value="PUMILIO HOMOLOGY DOMAIN FAMILY MEMBER 4"/>
    <property type="match status" value="1"/>
</dbReference>